<organism evidence="4 5">
    <name type="scientific">Rugosibacter aromaticivorans</name>
    <dbReference type="NCBI Taxonomy" id="1565605"/>
    <lineage>
        <taxon>Bacteria</taxon>
        <taxon>Pseudomonadati</taxon>
        <taxon>Pseudomonadota</taxon>
        <taxon>Betaproteobacteria</taxon>
        <taxon>Nitrosomonadales</taxon>
        <taxon>Sterolibacteriaceae</taxon>
        <taxon>Rugosibacter</taxon>
    </lineage>
</organism>
<feature type="region of interest" description="Disordered" evidence="1">
    <location>
        <begin position="94"/>
        <end position="120"/>
    </location>
</feature>
<sequence>MKNNTTTQRVPAKKSSGSTLTGVFIGLVIGLVVAFILVWLFNRMPLPFRNQEISAPATDNVPTQSAISLPGKPGEKPREKQKLEFYDILEGKQDPSANAASSVPNRPPAATGDTSTDAPTEAPIEAKPVEVFFLQVGSFQNKQDVDNLKAKLALQGFEASVQEITIANKGVMQRVRVGPFPSLAEMNRARTTLVQGGIQTTVVKQKEPAAQ</sequence>
<dbReference type="HOGENOM" id="CLU_076835_1_1_4"/>
<dbReference type="PATRIC" id="fig|1565605.3.peg.270"/>
<keyword evidence="2" id="KW-0472">Membrane</keyword>
<dbReference type="Gene3D" id="3.30.70.1070">
    <property type="entry name" value="Sporulation related repeat"/>
    <property type="match status" value="1"/>
</dbReference>
<dbReference type="GO" id="GO:0032506">
    <property type="term" value="P:cytokinetic process"/>
    <property type="evidence" value="ECO:0007669"/>
    <property type="project" value="TreeGrafter"/>
</dbReference>
<feature type="region of interest" description="Disordered" evidence="1">
    <location>
        <begin position="57"/>
        <end position="79"/>
    </location>
</feature>
<dbReference type="SUPFAM" id="SSF110997">
    <property type="entry name" value="Sporulation related repeat"/>
    <property type="match status" value="1"/>
</dbReference>
<dbReference type="AlphaFoldDB" id="A0A0C5J640"/>
<dbReference type="Pfam" id="PF05036">
    <property type="entry name" value="SPOR"/>
    <property type="match status" value="1"/>
</dbReference>
<dbReference type="PROSITE" id="PS51724">
    <property type="entry name" value="SPOR"/>
    <property type="match status" value="1"/>
</dbReference>
<feature type="domain" description="SPOR" evidence="3">
    <location>
        <begin position="126"/>
        <end position="206"/>
    </location>
</feature>
<reference evidence="4 5" key="1">
    <citation type="journal article" date="2015" name="Genome Announc.">
        <title>Complete Genome Sequence of a Novel Bacterium within the Family Rhodocyclaceae That Degrades Polycyclic Aromatic Hydrocarbons.</title>
        <authorList>
            <person name="Singleton D.R."/>
            <person name="Dickey A.N."/>
            <person name="Scholl E.H."/>
            <person name="Wright F.A."/>
            <person name="Aitken M.D."/>
        </authorList>
    </citation>
    <scope>NUCLEOTIDE SEQUENCE [LARGE SCALE GENOMIC DNA]</scope>
    <source>
        <strain evidence="5">PG1-Ca6</strain>
    </source>
</reference>
<dbReference type="EMBL" id="CP010554">
    <property type="protein sequence ID" value="AJP47460.1"/>
    <property type="molecule type" value="Genomic_DNA"/>
</dbReference>
<dbReference type="PANTHER" id="PTHR38687">
    <property type="entry name" value="CELL DIVISION PROTEIN DEDD-RELATED"/>
    <property type="match status" value="1"/>
</dbReference>
<evidence type="ECO:0000259" key="3">
    <source>
        <dbReference type="PROSITE" id="PS51724"/>
    </source>
</evidence>
<gene>
    <name evidence="4" type="ORF">PG1C_01290</name>
</gene>
<dbReference type="Proteomes" id="UP000061603">
    <property type="component" value="Chromosome"/>
</dbReference>
<dbReference type="GO" id="GO:0032153">
    <property type="term" value="C:cell division site"/>
    <property type="evidence" value="ECO:0007669"/>
    <property type="project" value="TreeGrafter"/>
</dbReference>
<keyword evidence="2" id="KW-1133">Transmembrane helix</keyword>
<keyword evidence="2" id="KW-0812">Transmembrane</keyword>
<keyword evidence="5" id="KW-1185">Reference proteome</keyword>
<dbReference type="GO" id="GO:0030428">
    <property type="term" value="C:cell septum"/>
    <property type="evidence" value="ECO:0007669"/>
    <property type="project" value="TreeGrafter"/>
</dbReference>
<dbReference type="RefSeq" id="WP_202635654.1">
    <property type="nucleotide sequence ID" value="NZ_CP010554.1"/>
</dbReference>
<accession>A0A0C5J640</accession>
<dbReference type="InterPro" id="IPR036680">
    <property type="entry name" value="SPOR-like_sf"/>
</dbReference>
<protein>
    <recommendedName>
        <fullName evidence="3">SPOR domain-containing protein</fullName>
    </recommendedName>
</protein>
<feature type="compositionally biased region" description="Polar residues" evidence="1">
    <location>
        <begin position="95"/>
        <end position="104"/>
    </location>
</feature>
<evidence type="ECO:0000256" key="2">
    <source>
        <dbReference type="SAM" id="Phobius"/>
    </source>
</evidence>
<proteinExistence type="predicted"/>
<dbReference type="PANTHER" id="PTHR38687:SF1">
    <property type="entry name" value="CELL DIVISION PROTEIN DEDD"/>
    <property type="match status" value="1"/>
</dbReference>
<dbReference type="GO" id="GO:0042834">
    <property type="term" value="F:peptidoglycan binding"/>
    <property type="evidence" value="ECO:0007669"/>
    <property type="project" value="InterPro"/>
</dbReference>
<evidence type="ECO:0000313" key="5">
    <source>
        <dbReference type="Proteomes" id="UP000061603"/>
    </source>
</evidence>
<dbReference type="InterPro" id="IPR007730">
    <property type="entry name" value="SPOR-like_dom"/>
</dbReference>
<feature type="transmembrane region" description="Helical" evidence="2">
    <location>
        <begin position="20"/>
        <end position="41"/>
    </location>
</feature>
<dbReference type="InterPro" id="IPR052521">
    <property type="entry name" value="Cell_div_SPOR-domain"/>
</dbReference>
<dbReference type="STRING" id="1565605.PG1C_01290"/>
<name>A0A0C5J640_9PROT</name>
<evidence type="ECO:0000256" key="1">
    <source>
        <dbReference type="SAM" id="MobiDB-lite"/>
    </source>
</evidence>
<dbReference type="KEGG" id="rbu:PG1C_01290"/>
<evidence type="ECO:0000313" key="4">
    <source>
        <dbReference type="EMBL" id="AJP47460.1"/>
    </source>
</evidence>